<evidence type="ECO:0000256" key="4">
    <source>
        <dbReference type="ARBA" id="ARBA00022989"/>
    </source>
</evidence>
<dbReference type="PANTHER" id="PTHR32196:SF72">
    <property type="entry name" value="RIBOSE IMPORT PERMEASE PROTEIN RBSC"/>
    <property type="match status" value="1"/>
</dbReference>
<evidence type="ECO:0000256" key="1">
    <source>
        <dbReference type="ARBA" id="ARBA00004651"/>
    </source>
</evidence>
<dbReference type="RefSeq" id="WP_422865102.1">
    <property type="nucleotide sequence ID" value="NZ_JAMSKV010000014.1"/>
</dbReference>
<feature type="transmembrane region" description="Helical" evidence="6">
    <location>
        <begin position="228"/>
        <end position="248"/>
    </location>
</feature>
<sequence>MRTSSTMPPESVASALPPARRRPDLGQLAREYGIVVALIVIVVALSFMNPYFLTVRNISNIFLQISINGFLATGMTFVMLAGGIDLSVGSVLAAGGIVAAGLVSGDHAYAPWVGILAGLGTGALLGAVNGGLVAYLRVPAFVATLGMLSTARGITEVYSGGMPIPDLADGFVELGQGRLFGITIPVWIYLACIVVAVVITRNTRFGRYVYAVGGNARSAVTSGINTKLVIFTTFVLSGLLAGLAGMILTARTTSGLPQAGIGYELDAIAAVVIGGTSLSGGVGTMVGSLLGALIIGVINNGLDLMGISSFYQHIIKGVIIVGAVLFDANARREQR</sequence>
<gene>
    <name evidence="7" type="ORF">NFI95_14305</name>
</gene>
<feature type="transmembrane region" description="Helical" evidence="6">
    <location>
        <begin position="61"/>
        <end position="80"/>
    </location>
</feature>
<comment type="caution">
    <text evidence="7">The sequence shown here is derived from an EMBL/GenBank/DDBJ whole genome shotgun (WGS) entry which is preliminary data.</text>
</comment>
<keyword evidence="2" id="KW-1003">Cell membrane</keyword>
<accession>A0ABT1W9R1</accession>
<dbReference type="InterPro" id="IPR001851">
    <property type="entry name" value="ABC_transp_permease"/>
</dbReference>
<feature type="transmembrane region" description="Helical" evidence="6">
    <location>
        <begin position="86"/>
        <end position="105"/>
    </location>
</feature>
<feature type="transmembrane region" description="Helical" evidence="6">
    <location>
        <begin position="112"/>
        <end position="132"/>
    </location>
</feature>
<reference evidence="7 8" key="1">
    <citation type="submission" date="2022-06" db="EMBL/GenBank/DDBJ databases">
        <title>Endosaccharibacter gen. nov., sp. nov., endophytic bacteria isolated from sugarcane.</title>
        <authorList>
            <person name="Pitiwittayakul N."/>
            <person name="Yukphan P."/>
            <person name="Charoenyingcharoen P."/>
            <person name="Tanasupawat S."/>
        </authorList>
    </citation>
    <scope>NUCLEOTIDE SEQUENCE [LARGE SCALE GENOMIC DNA]</scope>
    <source>
        <strain evidence="7 8">KSS8</strain>
    </source>
</reference>
<organism evidence="7 8">
    <name type="scientific">Endosaccharibacter trunci</name>
    <dbReference type="NCBI Taxonomy" id="2812733"/>
    <lineage>
        <taxon>Bacteria</taxon>
        <taxon>Pseudomonadati</taxon>
        <taxon>Pseudomonadota</taxon>
        <taxon>Alphaproteobacteria</taxon>
        <taxon>Acetobacterales</taxon>
        <taxon>Acetobacteraceae</taxon>
        <taxon>Endosaccharibacter</taxon>
    </lineage>
</organism>
<keyword evidence="4 6" id="KW-1133">Transmembrane helix</keyword>
<evidence type="ECO:0000313" key="7">
    <source>
        <dbReference type="EMBL" id="MCQ8279613.1"/>
    </source>
</evidence>
<evidence type="ECO:0000256" key="5">
    <source>
        <dbReference type="ARBA" id="ARBA00023136"/>
    </source>
</evidence>
<protein>
    <submittedName>
        <fullName evidence="7">ABC transporter permease</fullName>
    </submittedName>
</protein>
<evidence type="ECO:0000256" key="2">
    <source>
        <dbReference type="ARBA" id="ARBA00022475"/>
    </source>
</evidence>
<keyword evidence="3 6" id="KW-0812">Transmembrane</keyword>
<proteinExistence type="predicted"/>
<dbReference type="CDD" id="cd06579">
    <property type="entry name" value="TM_PBP1_transp_AraH_like"/>
    <property type="match status" value="1"/>
</dbReference>
<feature type="transmembrane region" description="Helical" evidence="6">
    <location>
        <begin position="268"/>
        <end position="298"/>
    </location>
</feature>
<dbReference type="PANTHER" id="PTHR32196">
    <property type="entry name" value="ABC TRANSPORTER PERMEASE PROTEIN YPHD-RELATED-RELATED"/>
    <property type="match status" value="1"/>
</dbReference>
<evidence type="ECO:0000256" key="6">
    <source>
        <dbReference type="SAM" id="Phobius"/>
    </source>
</evidence>
<evidence type="ECO:0000313" key="8">
    <source>
        <dbReference type="Proteomes" id="UP001524587"/>
    </source>
</evidence>
<keyword evidence="8" id="KW-1185">Reference proteome</keyword>
<keyword evidence="5 6" id="KW-0472">Membrane</keyword>
<dbReference type="Proteomes" id="UP001524587">
    <property type="component" value="Unassembled WGS sequence"/>
</dbReference>
<name>A0ABT1W9R1_9PROT</name>
<feature type="transmembrane region" description="Helical" evidence="6">
    <location>
        <begin position="32"/>
        <end position="54"/>
    </location>
</feature>
<dbReference type="EMBL" id="JAMSKV010000014">
    <property type="protein sequence ID" value="MCQ8279613.1"/>
    <property type="molecule type" value="Genomic_DNA"/>
</dbReference>
<comment type="subcellular location">
    <subcellularLocation>
        <location evidence="1">Cell membrane</location>
        <topology evidence="1">Multi-pass membrane protein</topology>
    </subcellularLocation>
</comment>
<dbReference type="Pfam" id="PF02653">
    <property type="entry name" value="BPD_transp_2"/>
    <property type="match status" value="1"/>
</dbReference>
<feature type="transmembrane region" description="Helical" evidence="6">
    <location>
        <begin position="179"/>
        <end position="199"/>
    </location>
</feature>
<evidence type="ECO:0000256" key="3">
    <source>
        <dbReference type="ARBA" id="ARBA00022692"/>
    </source>
</evidence>